<evidence type="ECO:0000313" key="3">
    <source>
        <dbReference type="Proteomes" id="UP000299102"/>
    </source>
</evidence>
<feature type="region of interest" description="Disordered" evidence="1">
    <location>
        <begin position="28"/>
        <end position="76"/>
    </location>
</feature>
<keyword evidence="3" id="KW-1185">Reference proteome</keyword>
<comment type="caution">
    <text evidence="2">The sequence shown here is derived from an EMBL/GenBank/DDBJ whole genome shotgun (WGS) entry which is preliminary data.</text>
</comment>
<proteinExistence type="predicted"/>
<dbReference type="Proteomes" id="UP000299102">
    <property type="component" value="Unassembled WGS sequence"/>
</dbReference>
<name>A0A4C1Y173_EUMVA</name>
<sequence length="76" mass="8042">MHKSGIVHDDVLQADVVGGATARRLSLHNDRGGRLTVKVPLKSQGAEKKPSSPFRAGGPARTRPVAFPPPRAVAPR</sequence>
<organism evidence="2 3">
    <name type="scientific">Eumeta variegata</name>
    <name type="common">Bagworm moth</name>
    <name type="synonym">Eumeta japonica</name>
    <dbReference type="NCBI Taxonomy" id="151549"/>
    <lineage>
        <taxon>Eukaryota</taxon>
        <taxon>Metazoa</taxon>
        <taxon>Ecdysozoa</taxon>
        <taxon>Arthropoda</taxon>
        <taxon>Hexapoda</taxon>
        <taxon>Insecta</taxon>
        <taxon>Pterygota</taxon>
        <taxon>Neoptera</taxon>
        <taxon>Endopterygota</taxon>
        <taxon>Lepidoptera</taxon>
        <taxon>Glossata</taxon>
        <taxon>Ditrysia</taxon>
        <taxon>Tineoidea</taxon>
        <taxon>Psychidae</taxon>
        <taxon>Oiketicinae</taxon>
        <taxon>Eumeta</taxon>
    </lineage>
</organism>
<evidence type="ECO:0000313" key="2">
    <source>
        <dbReference type="EMBL" id="GBP69133.1"/>
    </source>
</evidence>
<gene>
    <name evidence="2" type="ORF">EVAR_47408_1</name>
</gene>
<dbReference type="AlphaFoldDB" id="A0A4C1Y173"/>
<feature type="compositionally biased region" description="Pro residues" evidence="1">
    <location>
        <begin position="66"/>
        <end position="76"/>
    </location>
</feature>
<dbReference type="EMBL" id="BGZK01001031">
    <property type="protein sequence ID" value="GBP69133.1"/>
    <property type="molecule type" value="Genomic_DNA"/>
</dbReference>
<evidence type="ECO:0000256" key="1">
    <source>
        <dbReference type="SAM" id="MobiDB-lite"/>
    </source>
</evidence>
<accession>A0A4C1Y173</accession>
<reference evidence="2 3" key="1">
    <citation type="journal article" date="2019" name="Commun. Biol.">
        <title>The bagworm genome reveals a unique fibroin gene that provides high tensile strength.</title>
        <authorList>
            <person name="Kono N."/>
            <person name="Nakamura H."/>
            <person name="Ohtoshi R."/>
            <person name="Tomita M."/>
            <person name="Numata K."/>
            <person name="Arakawa K."/>
        </authorList>
    </citation>
    <scope>NUCLEOTIDE SEQUENCE [LARGE SCALE GENOMIC DNA]</scope>
</reference>
<protein>
    <submittedName>
        <fullName evidence="2">Uncharacterized protein</fullName>
    </submittedName>
</protein>